<dbReference type="Pfam" id="PF03065">
    <property type="entry name" value="Glyco_hydro_57"/>
    <property type="match status" value="1"/>
</dbReference>
<keyword evidence="2 3" id="KW-0119">Carbohydrate metabolism</keyword>
<comment type="similarity">
    <text evidence="1 3">Belongs to the glycosyl hydrolase 57 family.</text>
</comment>
<dbReference type="CDD" id="cd10797">
    <property type="entry name" value="GH57N_APU_like_1"/>
    <property type="match status" value="1"/>
</dbReference>
<comment type="caution">
    <text evidence="5">The sequence shown here is derived from an EMBL/GenBank/DDBJ whole genome shotgun (WGS) entry which is preliminary data.</text>
</comment>
<dbReference type="PANTHER" id="PTHR36306:SF3">
    <property type="entry name" value="GLYCOSIDE HYDROLASE FAMILY 57"/>
    <property type="match status" value="1"/>
</dbReference>
<dbReference type="PANTHER" id="PTHR36306">
    <property type="entry name" value="ALPHA-AMYLASE-RELATED-RELATED"/>
    <property type="match status" value="1"/>
</dbReference>
<dbReference type="InterPro" id="IPR052046">
    <property type="entry name" value="GH57_Enzymes"/>
</dbReference>
<evidence type="ECO:0000256" key="2">
    <source>
        <dbReference type="ARBA" id="ARBA00023277"/>
    </source>
</evidence>
<dbReference type="Pfam" id="PF12055">
    <property type="entry name" value="DUF3536"/>
    <property type="match status" value="1"/>
</dbReference>
<dbReference type="InterPro" id="IPR021923">
    <property type="entry name" value="DUF3536"/>
</dbReference>
<reference evidence="5 6" key="1">
    <citation type="submission" date="2019-04" db="EMBL/GenBank/DDBJ databases">
        <title>Genome of a novel bacterium Candidatus Jettenia ecosi reconstructed from metagenome of an anammox bioreactor.</title>
        <authorList>
            <person name="Mardanov A.V."/>
            <person name="Beletsky A.V."/>
            <person name="Ravin N.V."/>
            <person name="Botchkova E.A."/>
            <person name="Litti Y.V."/>
            <person name="Nozhevnikova A.N."/>
        </authorList>
    </citation>
    <scope>NUCLEOTIDE SEQUENCE [LARGE SCALE GENOMIC DNA]</scope>
    <source>
        <strain evidence="5">J2</strain>
    </source>
</reference>
<gene>
    <name evidence="5" type="ORF">JETT_2485</name>
</gene>
<dbReference type="InterPro" id="IPR004300">
    <property type="entry name" value="Glyco_hydro_57_N"/>
</dbReference>
<dbReference type="GO" id="GO:0003824">
    <property type="term" value="F:catalytic activity"/>
    <property type="evidence" value="ECO:0007669"/>
    <property type="project" value="InterPro"/>
</dbReference>
<evidence type="ECO:0000256" key="3">
    <source>
        <dbReference type="RuleBase" id="RU361196"/>
    </source>
</evidence>
<name>A0A533Q971_9BACT</name>
<dbReference type="InterPro" id="IPR027291">
    <property type="entry name" value="Glyco_hydro_38_N_sf"/>
</dbReference>
<dbReference type="EMBL" id="SULG01000056">
    <property type="protein sequence ID" value="TLD41238.1"/>
    <property type="molecule type" value="Genomic_DNA"/>
</dbReference>
<accession>A0A533Q971</accession>
<sequence>MDRYICVHGHFYQPPRENPWLEAIEIQDSAYPYHDWNERVNAECYAPNTASRVRDGDGRILDIVNNYAKISFNFGPTVLSWMKAYSPEIYQAILDADRLSMESRSGHGNALAQAYNHVIMPLANSRDKRTQIIWGIKDFEYRFNRFPEGMWLPETAVNMETLELLAEFGIKFTILAPHQAARVKNDTGTWEDVSGGRIDPTMAYRCRLLSGSIINIFFYDGPISHAVAFEKLLHRGENFAVRLLGGFSDLRQWPQILNIATDGETYGHHHRFGEMALAFALNYIETKNVAKLTNYGEYLEKYPPTHEVEIIENTSWSCARGIERWRSNCGCNSGGHPGWSQEWRTPLRDSMDWLRGQLELRYENSGKEYLTSPWEARNEYIEVILNRSEKNRNRFFERHAVRNLNDDEKILVLKLLEIQRHGMLMYTSCGWFFDEISGIETIQVIQYAGRAIQLSDDIFHDGLKNTFLEKLAAAKSNIPEYKDGACLYEKFVEPVVIDLKKVGVHYAISSLFEDYPENTRIYCYTVTKGDYKRIQAGRFKLAVGCIRLISEITGEGEYITFGVIHLGDHVFHGGGHTFVGDEAYQYMEEEIIAAFERGAFANIIRLMDKYFGMHNYSLRELFKDGQRKILNLVMSATLEEFETSYRTMYENNSILMGFLKDTGMPVPGVFYTAAEFTLNHDLKKAFEEGLDADKIRGIVNEIKRWNVTVDSSALEFIVRRKIEKLMDELYKNTPDISLLRKMEKKLQILSLLPFEVNLWYVQNIYYKMAKTVYKDFLLRAKFDERDKSCWVEEFKKIGRILSFNTDIVLPKD</sequence>
<protein>
    <submittedName>
        <fullName evidence="5">Alpha-amylase/alpha-mannosidase</fullName>
    </submittedName>
</protein>
<evidence type="ECO:0000313" key="6">
    <source>
        <dbReference type="Proteomes" id="UP000319783"/>
    </source>
</evidence>
<organism evidence="5 6">
    <name type="scientific">Candidatus Jettenia ecosi</name>
    <dbReference type="NCBI Taxonomy" id="2494326"/>
    <lineage>
        <taxon>Bacteria</taxon>
        <taxon>Pseudomonadati</taxon>
        <taxon>Planctomycetota</taxon>
        <taxon>Candidatus Brocadiia</taxon>
        <taxon>Candidatus Brocadiales</taxon>
        <taxon>Candidatus Brocadiaceae</taxon>
        <taxon>Candidatus Jettenia</taxon>
    </lineage>
</organism>
<dbReference type="InterPro" id="IPR011330">
    <property type="entry name" value="Glyco_hydro/deAcase_b/a-brl"/>
</dbReference>
<dbReference type="AlphaFoldDB" id="A0A533Q971"/>
<proteinExistence type="inferred from homology"/>
<dbReference type="GO" id="GO:0005975">
    <property type="term" value="P:carbohydrate metabolic process"/>
    <property type="evidence" value="ECO:0007669"/>
    <property type="project" value="InterPro"/>
</dbReference>
<evidence type="ECO:0000259" key="4">
    <source>
        <dbReference type="Pfam" id="PF03065"/>
    </source>
</evidence>
<dbReference type="SUPFAM" id="SSF88713">
    <property type="entry name" value="Glycoside hydrolase/deacetylase"/>
    <property type="match status" value="1"/>
</dbReference>
<evidence type="ECO:0000256" key="1">
    <source>
        <dbReference type="ARBA" id="ARBA00006821"/>
    </source>
</evidence>
<dbReference type="Gene3D" id="3.20.110.10">
    <property type="entry name" value="Glycoside hydrolase 38, N terminal domain"/>
    <property type="match status" value="1"/>
</dbReference>
<feature type="domain" description="Glycoside hydrolase family 57 N-terminal" evidence="4">
    <location>
        <begin position="70"/>
        <end position="308"/>
    </location>
</feature>
<dbReference type="Proteomes" id="UP000319783">
    <property type="component" value="Unassembled WGS sequence"/>
</dbReference>
<evidence type="ECO:0000313" key="5">
    <source>
        <dbReference type="EMBL" id="TLD41238.1"/>
    </source>
</evidence>